<comment type="caution">
    <text evidence="2">The sequence shown here is derived from an EMBL/GenBank/DDBJ whole genome shotgun (WGS) entry which is preliminary data.</text>
</comment>
<accession>A0A0V8D0R2</accession>
<dbReference type="RefSeq" id="WP_058210158.1">
    <property type="nucleotide sequence ID" value="NZ_LKLP01000093.1"/>
</dbReference>
<keyword evidence="1" id="KW-0472">Membrane</keyword>
<evidence type="ECO:0000256" key="1">
    <source>
        <dbReference type="SAM" id="Phobius"/>
    </source>
</evidence>
<evidence type="ECO:0000313" key="3">
    <source>
        <dbReference type="Proteomes" id="UP000054230"/>
    </source>
</evidence>
<organism evidence="2 3">
    <name type="scientific">Lactococcus lactis subsp. lactis</name>
    <name type="common">Streptococcus lactis</name>
    <dbReference type="NCBI Taxonomy" id="1360"/>
    <lineage>
        <taxon>Bacteria</taxon>
        <taxon>Bacillati</taxon>
        <taxon>Bacillota</taxon>
        <taxon>Bacilli</taxon>
        <taxon>Lactobacillales</taxon>
        <taxon>Streptococcaceae</taxon>
        <taxon>Lactococcus</taxon>
    </lineage>
</organism>
<dbReference type="AlphaFoldDB" id="A0A0V8D0R2"/>
<dbReference type="PATRIC" id="fig|1360.106.peg.2514"/>
<keyword evidence="1" id="KW-0812">Transmembrane</keyword>
<name>A0A0V8D0R2_LACLL</name>
<gene>
    <name evidence="2" type="ORF">LMG8520_1955</name>
</gene>
<keyword evidence="1" id="KW-1133">Transmembrane helix</keyword>
<dbReference type="EMBL" id="LKLP01000093">
    <property type="protein sequence ID" value="KSU07178.1"/>
    <property type="molecule type" value="Genomic_DNA"/>
</dbReference>
<feature type="transmembrane region" description="Helical" evidence="1">
    <location>
        <begin position="52"/>
        <end position="71"/>
    </location>
</feature>
<dbReference type="Proteomes" id="UP000054230">
    <property type="component" value="Unassembled WGS sequence"/>
</dbReference>
<protein>
    <submittedName>
        <fullName evidence="2">Uncharacterized protein</fullName>
    </submittedName>
</protein>
<feature type="transmembrane region" description="Helical" evidence="1">
    <location>
        <begin position="7"/>
        <end position="29"/>
    </location>
</feature>
<reference evidence="3" key="1">
    <citation type="submission" date="2015-10" db="EMBL/GenBank/DDBJ databases">
        <title>Draft Genome Sequences of 11 Lactococcus lactis subspecies cremoris strains.</title>
        <authorList>
            <person name="Wels M."/>
            <person name="Backus L."/>
            <person name="Boekhorst J."/>
            <person name="Dijkstra A."/>
            <person name="Beerthuizen M."/>
            <person name="Kelly W."/>
            <person name="Siezen R."/>
            <person name="Bachmann H."/>
            <person name="Van Hijum S."/>
        </authorList>
    </citation>
    <scope>NUCLEOTIDE SEQUENCE [LARGE SCALE GENOMIC DNA]</scope>
    <source>
        <strain evidence="3">LMG8520</strain>
    </source>
</reference>
<proteinExistence type="predicted"/>
<sequence length="78" mass="9448">MVISQNIQMWLIVSAVVLCLIAAIIFWLWENVLRLFYEIQRDTGKKYSKKQWFFIWFIGTLIIIFIMFIWIKFGINLA</sequence>
<evidence type="ECO:0000313" key="2">
    <source>
        <dbReference type="EMBL" id="KSU07178.1"/>
    </source>
</evidence>